<dbReference type="Pfam" id="PF00873">
    <property type="entry name" value="ACR_tran"/>
    <property type="match status" value="1"/>
</dbReference>
<reference evidence="8" key="1">
    <citation type="journal article" date="2015" name="Proc. Natl. Acad. Sci. U.S.A.">
        <title>Networks of energetic and metabolic interactions define dynamics in microbial communities.</title>
        <authorList>
            <person name="Embree M."/>
            <person name="Liu J.K."/>
            <person name="Al-Bassam M.M."/>
            <person name="Zengler K."/>
        </authorList>
    </citation>
    <scope>NUCLEOTIDE SEQUENCE</scope>
</reference>
<dbReference type="InterPro" id="IPR027463">
    <property type="entry name" value="AcrB_DN_DC_subdom"/>
</dbReference>
<feature type="transmembrane region" description="Helical" evidence="7">
    <location>
        <begin position="481"/>
        <end position="506"/>
    </location>
</feature>
<dbReference type="SUPFAM" id="SSF82693">
    <property type="entry name" value="Multidrug efflux transporter AcrB pore domain, PN1, PN2, PC1 and PC2 subdomains"/>
    <property type="match status" value="2"/>
</dbReference>
<name>A0A0W8G1M1_9ZZZZ</name>
<dbReference type="PANTHER" id="PTHR32063">
    <property type="match status" value="1"/>
</dbReference>
<dbReference type="Gene3D" id="3.30.70.1320">
    <property type="entry name" value="Multidrug efflux transporter AcrB pore domain like"/>
    <property type="match status" value="1"/>
</dbReference>
<feature type="transmembrane region" description="Helical" evidence="7">
    <location>
        <begin position="451"/>
        <end position="469"/>
    </location>
</feature>
<keyword evidence="4 7" id="KW-0812">Transmembrane</keyword>
<feature type="transmembrane region" description="Helical" evidence="7">
    <location>
        <begin position="14"/>
        <end position="32"/>
    </location>
</feature>
<dbReference type="PANTHER" id="PTHR32063:SF4">
    <property type="entry name" value="SLR6043 PROTEIN"/>
    <property type="match status" value="1"/>
</dbReference>
<feature type="transmembrane region" description="Helical" evidence="7">
    <location>
        <begin position="895"/>
        <end position="915"/>
    </location>
</feature>
<dbReference type="SUPFAM" id="SSF82866">
    <property type="entry name" value="Multidrug efflux transporter AcrB transmembrane domain"/>
    <property type="match status" value="2"/>
</dbReference>
<proteinExistence type="predicted"/>
<gene>
    <name evidence="8" type="ORF">ASZ90_003154</name>
</gene>
<sequence>MFDKLIKIALQKRLVVLVTAILLLIFGTYITIDLPVDVFPDLTAPTVTVLTEAHGMAAEEVEMLVTFPIETAVNGATDVRRVRSSSAAGISIVWVEFDWGTDIYTARQIVNEKLQTASPALPDGVDLPILAPISSIMGEIMLISVSIDESKNIENLTEMDLRTIADFDIRRRLLSINGVSQVIPIGGAVKQYQILVSPEKLSSYNLTLNQVLQAAEEINENSSGGAYMDSGSEYLIRGIGRVQNLEDIKNGVVTIKDGVPILLKDVAEVKIGPANKIGDGSANAKPAVILTIQKQPQTNTIELTEKIETVISEIEASLPPGVVINTNIFKQSDFIQTSISNVIDALRDGAILVTIVIFLFLWNFRTTFISVLAIPISIIITIFVFQLFDIMINTMTLGGIAIAIGALVDDAIIDVENVFRRLKLNRQLPENERQNSLTVIYEASREIRAPMVNATLIIVVVFLPLFFLSGVEGRLLRPMGYAYITSIFASLFVALTVTPVLSYYLLSKSKSMNEEKESWIVRKLKHLYEKTLNFTLKHPKTIAASSIAALVITIFVIPFLGRSFLPEFNEGSLTLSIVTLPGTSLDESNKIGQLAEEVILSFPEVQSTARRTGRAELDEHAQGVNGAELDVRFELEDRSKEEFITDLRKALSVLPGTNVTIGQPIGHRIDHMLSGTRANIAVKVFGQNLPELRSIAVSVKNEMAKVEGAVDISVDQEVEVPQTKIKFNRTAMAQYGVTVKQLADAIDIAFNGEVASEIREGQNTFDLIVRFNENNRGSIRKIKSALFDTPIGAKVPLSQLAEVVNEKGPNRISRENVQRKIVVQSNVSGRDLRSVVDEMRDNIESNIKLPQGYFIEFGGQFESEQEATRIITLLSLVSIGFIFLILYLQFGNIKYSLFILVNLPLALIGGVWAVYFSDGIISVASLVGFITLFGIATRNGILMIAHYKYLLEEGKEFTQAIIQGSLERLNPILMTAITAGLALVPLALGAGEPGKEIEAPMAIVILGGLFTSTTLNMIVVPSLFHKFGRGKQL</sequence>
<feature type="transmembrane region" description="Helical" evidence="7">
    <location>
        <begin position="369"/>
        <end position="388"/>
    </location>
</feature>
<keyword evidence="5 7" id="KW-1133">Transmembrane helix</keyword>
<evidence type="ECO:0000256" key="1">
    <source>
        <dbReference type="ARBA" id="ARBA00004651"/>
    </source>
</evidence>
<dbReference type="PRINTS" id="PR00702">
    <property type="entry name" value="ACRIFLAVINRP"/>
</dbReference>
<feature type="transmembrane region" description="Helical" evidence="7">
    <location>
        <begin position="921"/>
        <end position="941"/>
    </location>
</feature>
<feature type="transmembrane region" description="Helical" evidence="7">
    <location>
        <begin position="870"/>
        <end position="888"/>
    </location>
</feature>
<evidence type="ECO:0000256" key="7">
    <source>
        <dbReference type="SAM" id="Phobius"/>
    </source>
</evidence>
<dbReference type="Gene3D" id="3.30.70.1430">
    <property type="entry name" value="Multidrug efflux transporter AcrB pore domain"/>
    <property type="match status" value="2"/>
</dbReference>
<dbReference type="EMBL" id="LNQE01000377">
    <property type="protein sequence ID" value="KUG26998.1"/>
    <property type="molecule type" value="Genomic_DNA"/>
</dbReference>
<dbReference type="AlphaFoldDB" id="A0A0W8G1M1"/>
<evidence type="ECO:0000313" key="8">
    <source>
        <dbReference type="EMBL" id="KUG26998.1"/>
    </source>
</evidence>
<dbReference type="SUPFAM" id="SSF82714">
    <property type="entry name" value="Multidrug efflux transporter AcrB TolC docking domain, DN and DC subdomains"/>
    <property type="match status" value="2"/>
</dbReference>
<evidence type="ECO:0000256" key="5">
    <source>
        <dbReference type="ARBA" id="ARBA00022989"/>
    </source>
</evidence>
<evidence type="ECO:0000256" key="3">
    <source>
        <dbReference type="ARBA" id="ARBA00022475"/>
    </source>
</evidence>
<dbReference type="GO" id="GO:0042910">
    <property type="term" value="F:xenobiotic transmembrane transporter activity"/>
    <property type="evidence" value="ECO:0007669"/>
    <property type="project" value="TreeGrafter"/>
</dbReference>
<dbReference type="GO" id="GO:0005886">
    <property type="term" value="C:plasma membrane"/>
    <property type="evidence" value="ECO:0007669"/>
    <property type="project" value="UniProtKB-SubCell"/>
</dbReference>
<dbReference type="Gene3D" id="3.30.2090.10">
    <property type="entry name" value="Multidrug efflux transporter AcrB TolC docking domain, DN and DC subdomains"/>
    <property type="match status" value="2"/>
</dbReference>
<dbReference type="NCBIfam" id="TIGR00914">
    <property type="entry name" value="2A0601"/>
    <property type="match status" value="1"/>
</dbReference>
<evidence type="ECO:0000256" key="4">
    <source>
        <dbReference type="ARBA" id="ARBA00022692"/>
    </source>
</evidence>
<organism evidence="8">
    <name type="scientific">hydrocarbon metagenome</name>
    <dbReference type="NCBI Taxonomy" id="938273"/>
    <lineage>
        <taxon>unclassified sequences</taxon>
        <taxon>metagenomes</taxon>
        <taxon>ecological metagenomes</taxon>
    </lineage>
</organism>
<evidence type="ECO:0000256" key="2">
    <source>
        <dbReference type="ARBA" id="ARBA00022448"/>
    </source>
</evidence>
<evidence type="ECO:0000256" key="6">
    <source>
        <dbReference type="ARBA" id="ARBA00023136"/>
    </source>
</evidence>
<dbReference type="Gene3D" id="3.30.70.1440">
    <property type="entry name" value="Multidrug efflux transporter AcrB pore domain"/>
    <property type="match status" value="1"/>
</dbReference>
<feature type="transmembrane region" description="Helical" evidence="7">
    <location>
        <begin position="542"/>
        <end position="561"/>
    </location>
</feature>
<dbReference type="Gene3D" id="1.20.1640.10">
    <property type="entry name" value="Multidrug efflux transporter AcrB transmembrane domain"/>
    <property type="match status" value="2"/>
</dbReference>
<dbReference type="InterPro" id="IPR001036">
    <property type="entry name" value="Acrflvin-R"/>
</dbReference>
<accession>A0A0W8G1M1</accession>
<keyword evidence="6 7" id="KW-0472">Membrane</keyword>
<protein>
    <submittedName>
        <fullName evidence="8">Cobalt-zinc-cadmium resistance protein czca</fullName>
    </submittedName>
</protein>
<comment type="caution">
    <text evidence="8">The sequence shown here is derived from an EMBL/GenBank/DDBJ whole genome shotgun (WGS) entry which is preliminary data.</text>
</comment>
<feature type="transmembrane region" description="Helical" evidence="7">
    <location>
        <begin position="1002"/>
        <end position="1024"/>
    </location>
</feature>
<dbReference type="GO" id="GO:0008324">
    <property type="term" value="F:monoatomic cation transmembrane transporter activity"/>
    <property type="evidence" value="ECO:0007669"/>
    <property type="project" value="InterPro"/>
</dbReference>
<feature type="transmembrane region" description="Helical" evidence="7">
    <location>
        <begin position="972"/>
        <end position="990"/>
    </location>
</feature>
<dbReference type="InterPro" id="IPR004763">
    <property type="entry name" value="CusA-like"/>
</dbReference>
<keyword evidence="3" id="KW-1003">Cell membrane</keyword>
<keyword evidence="2" id="KW-0813">Transport</keyword>
<comment type="subcellular location">
    <subcellularLocation>
        <location evidence="1">Cell membrane</location>
        <topology evidence="1">Multi-pass membrane protein</topology>
    </subcellularLocation>
</comment>